<evidence type="ECO:0000313" key="2">
    <source>
        <dbReference type="EMBL" id="EDY19286.1"/>
    </source>
</evidence>
<dbReference type="EMBL" id="ABVL01000008">
    <property type="protein sequence ID" value="EDY19286.1"/>
    <property type="molecule type" value="Genomic_DNA"/>
</dbReference>
<dbReference type="Pfam" id="PF00462">
    <property type="entry name" value="Glutaredoxin"/>
    <property type="match status" value="1"/>
</dbReference>
<evidence type="ECO:0000259" key="1">
    <source>
        <dbReference type="Pfam" id="PF00462"/>
    </source>
</evidence>
<dbReference type="Proteomes" id="UP000005824">
    <property type="component" value="Unassembled WGS sequence"/>
</dbReference>
<feature type="domain" description="Glutaredoxin" evidence="1">
    <location>
        <begin position="6"/>
        <end position="59"/>
    </location>
</feature>
<sequence length="84" mass="9667">MTPALKLYVKVWCPWCVRAQEWLDERGYQYALIDVEKSRADYDEMIRLSGQRLTPTLVTADGLVLPDFGPDELAVFVKKYSISP</sequence>
<comment type="caution">
    <text evidence="2">The sequence shown here is derived from an EMBL/GenBank/DDBJ whole genome shotgun (WGS) entry which is preliminary data.</text>
</comment>
<dbReference type="InParanoid" id="B4D246"/>
<dbReference type="PROSITE" id="PS51354">
    <property type="entry name" value="GLUTAREDOXIN_2"/>
    <property type="match status" value="1"/>
</dbReference>
<proteinExistence type="predicted"/>
<dbReference type="AlphaFoldDB" id="B4D246"/>
<gene>
    <name evidence="2" type="ORF">CfE428DRAFT_2971</name>
</gene>
<dbReference type="SUPFAM" id="SSF52833">
    <property type="entry name" value="Thioredoxin-like"/>
    <property type="match status" value="1"/>
</dbReference>
<protein>
    <submittedName>
        <fullName evidence="2">Glutaredoxin</fullName>
    </submittedName>
</protein>
<evidence type="ECO:0000313" key="3">
    <source>
        <dbReference type="Proteomes" id="UP000005824"/>
    </source>
</evidence>
<dbReference type="InterPro" id="IPR002109">
    <property type="entry name" value="Glutaredoxin"/>
</dbReference>
<dbReference type="STRING" id="497964.CfE428DRAFT_2971"/>
<dbReference type="eggNOG" id="COG0695">
    <property type="taxonomic scope" value="Bacteria"/>
</dbReference>
<dbReference type="RefSeq" id="WP_006980296.1">
    <property type="nucleotide sequence ID" value="NZ_ABVL01000008.1"/>
</dbReference>
<reference evidence="2 3" key="1">
    <citation type="journal article" date="2011" name="J. Bacteriol.">
        <title>Genome sequence of Chthoniobacter flavus Ellin428, an aerobic heterotrophic soil bacterium.</title>
        <authorList>
            <person name="Kant R."/>
            <person name="van Passel M.W."/>
            <person name="Palva A."/>
            <person name="Lucas S."/>
            <person name="Lapidus A."/>
            <person name="Glavina Del Rio T."/>
            <person name="Dalin E."/>
            <person name="Tice H."/>
            <person name="Bruce D."/>
            <person name="Goodwin L."/>
            <person name="Pitluck S."/>
            <person name="Larimer F.W."/>
            <person name="Land M.L."/>
            <person name="Hauser L."/>
            <person name="Sangwan P."/>
            <person name="de Vos W.M."/>
            <person name="Janssen P.H."/>
            <person name="Smidt H."/>
        </authorList>
    </citation>
    <scope>NUCLEOTIDE SEQUENCE [LARGE SCALE GENOMIC DNA]</scope>
    <source>
        <strain evidence="2 3">Ellin428</strain>
    </source>
</reference>
<dbReference type="CDD" id="cd02976">
    <property type="entry name" value="NrdH"/>
    <property type="match status" value="1"/>
</dbReference>
<dbReference type="InterPro" id="IPR036249">
    <property type="entry name" value="Thioredoxin-like_sf"/>
</dbReference>
<organism evidence="2 3">
    <name type="scientific">Chthoniobacter flavus Ellin428</name>
    <dbReference type="NCBI Taxonomy" id="497964"/>
    <lineage>
        <taxon>Bacteria</taxon>
        <taxon>Pseudomonadati</taxon>
        <taxon>Verrucomicrobiota</taxon>
        <taxon>Spartobacteria</taxon>
        <taxon>Chthoniobacterales</taxon>
        <taxon>Chthoniobacteraceae</taxon>
        <taxon>Chthoniobacter</taxon>
    </lineage>
</organism>
<name>B4D246_9BACT</name>
<accession>B4D246</accession>
<dbReference type="PROSITE" id="PS00195">
    <property type="entry name" value="GLUTAREDOXIN_1"/>
    <property type="match status" value="1"/>
</dbReference>
<dbReference type="Gene3D" id="3.40.30.10">
    <property type="entry name" value="Glutaredoxin"/>
    <property type="match status" value="1"/>
</dbReference>
<keyword evidence="3" id="KW-1185">Reference proteome</keyword>
<dbReference type="InterPro" id="IPR011767">
    <property type="entry name" value="GLR_AS"/>
</dbReference>